<protein>
    <submittedName>
        <fullName evidence="13">Trem-like transcript 4 protein</fullName>
    </submittedName>
</protein>
<keyword evidence="6" id="KW-0472">Membrane</keyword>
<accession>A0ABM0QTF4</accession>
<dbReference type="Gene3D" id="2.60.40.10">
    <property type="entry name" value="Immunoglobulins"/>
    <property type="match status" value="1"/>
</dbReference>
<name>A0ABM0QTF4_GALVR</name>
<evidence type="ECO:0000256" key="3">
    <source>
        <dbReference type="ARBA" id="ARBA00022692"/>
    </source>
</evidence>
<dbReference type="GeneID" id="103591041"/>
<proteinExistence type="predicted"/>
<evidence type="ECO:0000313" key="13">
    <source>
        <dbReference type="RefSeq" id="XP_008571645.1"/>
    </source>
</evidence>
<dbReference type="Proteomes" id="UP000694923">
    <property type="component" value="Unplaced"/>
</dbReference>
<reference evidence="13" key="1">
    <citation type="submission" date="2025-08" db="UniProtKB">
        <authorList>
            <consortium name="RefSeq"/>
        </authorList>
    </citation>
    <scope>IDENTIFICATION</scope>
</reference>
<keyword evidence="8" id="KW-0675">Receptor</keyword>
<evidence type="ECO:0000256" key="6">
    <source>
        <dbReference type="ARBA" id="ARBA00023136"/>
    </source>
</evidence>
<dbReference type="SUPFAM" id="SSF48726">
    <property type="entry name" value="Immunoglobulin"/>
    <property type="match status" value="1"/>
</dbReference>
<dbReference type="Pfam" id="PF07686">
    <property type="entry name" value="V-set"/>
    <property type="match status" value="1"/>
</dbReference>
<comment type="subcellular location">
    <subcellularLocation>
        <location evidence="1">Cell membrane</location>
        <topology evidence="1">Single-pass type I membrane protein</topology>
    </subcellularLocation>
</comment>
<keyword evidence="5" id="KW-1133">Transmembrane helix</keyword>
<evidence type="ECO:0000256" key="9">
    <source>
        <dbReference type="ARBA" id="ARBA00023180"/>
    </source>
</evidence>
<dbReference type="PANTHER" id="PTHR19357:SF2">
    <property type="entry name" value="TRIGGERING RECEPTOR EXPRESSED ON MYELOID CELLS 3"/>
    <property type="match status" value="1"/>
</dbReference>
<keyword evidence="7" id="KW-1015">Disulfide bond</keyword>
<dbReference type="InterPro" id="IPR036179">
    <property type="entry name" value="Ig-like_dom_sf"/>
</dbReference>
<keyword evidence="4" id="KW-0732">Signal</keyword>
<dbReference type="InterPro" id="IPR013106">
    <property type="entry name" value="Ig_V-set"/>
</dbReference>
<evidence type="ECO:0000256" key="4">
    <source>
        <dbReference type="ARBA" id="ARBA00022729"/>
    </source>
</evidence>
<dbReference type="RefSeq" id="XP_008571645.1">
    <property type="nucleotide sequence ID" value="XM_008573423.1"/>
</dbReference>
<evidence type="ECO:0000256" key="8">
    <source>
        <dbReference type="ARBA" id="ARBA00023170"/>
    </source>
</evidence>
<gene>
    <name evidence="13" type="primary">TREML4</name>
</gene>
<dbReference type="InterPro" id="IPR013783">
    <property type="entry name" value="Ig-like_fold"/>
</dbReference>
<keyword evidence="9" id="KW-0325">Glycoprotein</keyword>
<evidence type="ECO:0000256" key="1">
    <source>
        <dbReference type="ARBA" id="ARBA00004251"/>
    </source>
</evidence>
<evidence type="ECO:0000256" key="5">
    <source>
        <dbReference type="ARBA" id="ARBA00022989"/>
    </source>
</evidence>
<evidence type="ECO:0000256" key="7">
    <source>
        <dbReference type="ARBA" id="ARBA00023157"/>
    </source>
</evidence>
<evidence type="ECO:0000256" key="10">
    <source>
        <dbReference type="ARBA" id="ARBA00023319"/>
    </source>
</evidence>
<evidence type="ECO:0000256" key="2">
    <source>
        <dbReference type="ARBA" id="ARBA00022475"/>
    </source>
</evidence>
<keyword evidence="2" id="KW-1003">Cell membrane</keyword>
<sequence length="165" mass="17946">MCLVEGKNLTVVFPYNHAKYSTSLKAWQRVRSQGPPETLVSTKTTNSNLTRAQAGRYLLEDFPTEAIIRVTVTELQRRDLGLYQCVILLASQDPIVLNSRIRLVQCKVPITSPEGTSGPASTNGSEYRKSSSPLCFGLAAPRLLVSVLCGLLVAKGLMLSVLHGS</sequence>
<dbReference type="PANTHER" id="PTHR19357">
    <property type="entry name" value="TRIGGERING RECEPTOR EXPRESSED ON MYELOID CELLS 1"/>
    <property type="match status" value="1"/>
</dbReference>
<keyword evidence="12" id="KW-1185">Reference proteome</keyword>
<keyword evidence="10" id="KW-0393">Immunoglobulin domain</keyword>
<keyword evidence="3" id="KW-0812">Transmembrane</keyword>
<evidence type="ECO:0000259" key="11">
    <source>
        <dbReference type="Pfam" id="PF07686"/>
    </source>
</evidence>
<feature type="domain" description="Immunoglobulin V-set" evidence="11">
    <location>
        <begin position="8"/>
        <end position="103"/>
    </location>
</feature>
<evidence type="ECO:0000313" key="12">
    <source>
        <dbReference type="Proteomes" id="UP000694923"/>
    </source>
</evidence>
<organism evidence="12 13">
    <name type="scientific">Galeopterus variegatus</name>
    <name type="common">Malayan flying lemur</name>
    <name type="synonym">Cynocephalus variegatus</name>
    <dbReference type="NCBI Taxonomy" id="482537"/>
    <lineage>
        <taxon>Eukaryota</taxon>
        <taxon>Metazoa</taxon>
        <taxon>Chordata</taxon>
        <taxon>Craniata</taxon>
        <taxon>Vertebrata</taxon>
        <taxon>Euteleostomi</taxon>
        <taxon>Mammalia</taxon>
        <taxon>Eutheria</taxon>
        <taxon>Euarchontoglires</taxon>
        <taxon>Dermoptera</taxon>
        <taxon>Cynocephalidae</taxon>
        <taxon>Galeopterus</taxon>
    </lineage>
</organism>